<evidence type="ECO:0000313" key="11">
    <source>
        <dbReference type="Proteomes" id="UP000254867"/>
    </source>
</evidence>
<dbReference type="GO" id="GO:0032267">
    <property type="term" value="F:tRNA(Ile)-lysidine synthase activity"/>
    <property type="evidence" value="ECO:0007669"/>
    <property type="project" value="UniProtKB-EC"/>
</dbReference>
<dbReference type="AlphaFoldDB" id="A0A377I061"/>
<dbReference type="NCBIfam" id="TIGR02433">
    <property type="entry name" value="lysidine_TilS_C"/>
    <property type="match status" value="1"/>
</dbReference>
<keyword evidence="2 8" id="KW-0963">Cytoplasm</keyword>
<dbReference type="InterPro" id="IPR011063">
    <property type="entry name" value="TilS/TtcA_N"/>
</dbReference>
<dbReference type="HAMAP" id="MF_01161">
    <property type="entry name" value="tRNA_Ile_lys_synt"/>
    <property type="match status" value="1"/>
</dbReference>
<dbReference type="RefSeq" id="WP_258789096.1">
    <property type="nucleotide sequence ID" value="NZ_UGHH01000002.1"/>
</dbReference>
<dbReference type="Pfam" id="PF11734">
    <property type="entry name" value="TilS_C"/>
    <property type="match status" value="1"/>
</dbReference>
<sequence>MRSYLHTQLTQHLPAQQNFLIALSGGVDSVVLLHLFSTLNLNLRAVHIHHGLSPNANQWATFCEQLCKRWNIPFILQKVTVSGKKGVEASAREARYRAIREVLQPNEVVVTAHHLDDQAETFFLALKRGAGLKGLSAMHAVSFSQNFAIFRPLLNISKAEILAYAKAHQLAWVEDESNQSNAYDRNFLRNTLLPQMEKQWAGFSRNVARACLHLANEQSLLNELLAESLACYIDTEAKTLAIHDFLQFSHEKQAALLRLWLEKSGLLMPTSAQLQQLMERVVLAQEDKNPQLKLGKWIIRRYQQKLFITEELSEITPFLQQIKQNACITLPYQLGEIQHLGHELIYQKTGKIDRLLIPFDHQNSPLTIQIGFSGKVREYGKNHHEEIKKIWQKHQIPVWLRDRVPLVFNKNILLGLLYPRDDIFRAMISNELLPRGYKFG</sequence>
<reference evidence="10 11" key="1">
    <citation type="submission" date="2018-06" db="EMBL/GenBank/DDBJ databases">
        <authorList>
            <consortium name="Pathogen Informatics"/>
            <person name="Doyle S."/>
        </authorList>
    </citation>
    <scope>NUCLEOTIDE SEQUENCE [LARGE SCALE GENOMIC DNA]</scope>
    <source>
        <strain evidence="10 11">NCTC10794</strain>
    </source>
</reference>
<evidence type="ECO:0000256" key="2">
    <source>
        <dbReference type="ARBA" id="ARBA00022490"/>
    </source>
</evidence>
<proteinExistence type="inferred from homology"/>
<dbReference type="Gene3D" id="3.40.50.620">
    <property type="entry name" value="HUPs"/>
    <property type="match status" value="1"/>
</dbReference>
<evidence type="ECO:0000256" key="5">
    <source>
        <dbReference type="ARBA" id="ARBA00022741"/>
    </source>
</evidence>
<comment type="subcellular location">
    <subcellularLocation>
        <location evidence="1 8">Cytoplasm</location>
    </subcellularLocation>
</comment>
<dbReference type="Pfam" id="PF09179">
    <property type="entry name" value="TilS"/>
    <property type="match status" value="1"/>
</dbReference>
<dbReference type="InterPro" id="IPR014729">
    <property type="entry name" value="Rossmann-like_a/b/a_fold"/>
</dbReference>
<dbReference type="EMBL" id="UGHH01000002">
    <property type="protein sequence ID" value="STO63749.1"/>
    <property type="molecule type" value="Genomic_DNA"/>
</dbReference>
<dbReference type="GO" id="GO:0006400">
    <property type="term" value="P:tRNA modification"/>
    <property type="evidence" value="ECO:0007669"/>
    <property type="project" value="UniProtKB-UniRule"/>
</dbReference>
<evidence type="ECO:0000256" key="4">
    <source>
        <dbReference type="ARBA" id="ARBA00022694"/>
    </source>
</evidence>
<feature type="binding site" evidence="8">
    <location>
        <begin position="24"/>
        <end position="29"/>
    </location>
    <ligand>
        <name>ATP</name>
        <dbReference type="ChEBI" id="CHEBI:30616"/>
    </ligand>
</feature>
<keyword evidence="5 8" id="KW-0547">Nucleotide-binding</keyword>
<keyword evidence="6 8" id="KW-0067">ATP-binding</keyword>
<comment type="similarity">
    <text evidence="8">Belongs to the tRNA(Ile)-lysidine synthase family.</text>
</comment>
<evidence type="ECO:0000313" key="10">
    <source>
        <dbReference type="EMBL" id="STO63749.1"/>
    </source>
</evidence>
<protein>
    <recommendedName>
        <fullName evidence="8">tRNA(Ile)-lysidine synthase</fullName>
        <ecNumber evidence="8">6.3.4.19</ecNumber>
    </recommendedName>
    <alternativeName>
        <fullName evidence="8">tRNA(Ile)-2-lysyl-cytidine synthase</fullName>
    </alternativeName>
    <alternativeName>
        <fullName evidence="8">tRNA(Ile)-lysidine synthetase</fullName>
    </alternativeName>
</protein>
<evidence type="ECO:0000256" key="1">
    <source>
        <dbReference type="ARBA" id="ARBA00004496"/>
    </source>
</evidence>
<keyword evidence="3 8" id="KW-0436">Ligase</keyword>
<feature type="domain" description="Lysidine-tRNA(Ile) synthetase C-terminal" evidence="9">
    <location>
        <begin position="366"/>
        <end position="424"/>
    </location>
</feature>
<dbReference type="CDD" id="cd01992">
    <property type="entry name" value="TilS_N"/>
    <property type="match status" value="1"/>
</dbReference>
<comment type="domain">
    <text evidence="8">The N-terminal region contains the highly conserved SGGXDS motif, predicted to be a P-loop motif involved in ATP binding.</text>
</comment>
<dbReference type="Gene3D" id="1.20.59.20">
    <property type="match status" value="1"/>
</dbReference>
<dbReference type="InterPro" id="IPR015262">
    <property type="entry name" value="tRNA_Ile_lys_synt_subst-bd"/>
</dbReference>
<dbReference type="SUPFAM" id="SSF56037">
    <property type="entry name" value="PheT/TilS domain"/>
    <property type="match status" value="1"/>
</dbReference>
<keyword evidence="4 8" id="KW-0819">tRNA processing</keyword>
<organism evidence="10 11">
    <name type="scientific">Haemophilus parahaemolyticus</name>
    <dbReference type="NCBI Taxonomy" id="735"/>
    <lineage>
        <taxon>Bacteria</taxon>
        <taxon>Pseudomonadati</taxon>
        <taxon>Pseudomonadota</taxon>
        <taxon>Gammaproteobacteria</taxon>
        <taxon>Pasteurellales</taxon>
        <taxon>Pasteurellaceae</taxon>
        <taxon>Haemophilus</taxon>
    </lineage>
</organism>
<gene>
    <name evidence="10" type="primary">mesJ</name>
    <name evidence="8" type="synonym">tilS</name>
    <name evidence="10" type="ORF">NCTC10794_00796</name>
</gene>
<dbReference type="Proteomes" id="UP000254867">
    <property type="component" value="Unassembled WGS sequence"/>
</dbReference>
<dbReference type="InterPro" id="IPR012094">
    <property type="entry name" value="tRNA_Ile_lys_synt"/>
</dbReference>
<dbReference type="PANTHER" id="PTHR43033">
    <property type="entry name" value="TRNA(ILE)-LYSIDINE SYNTHASE-RELATED"/>
    <property type="match status" value="1"/>
</dbReference>
<evidence type="ECO:0000256" key="7">
    <source>
        <dbReference type="ARBA" id="ARBA00048539"/>
    </source>
</evidence>
<dbReference type="PANTHER" id="PTHR43033:SF1">
    <property type="entry name" value="TRNA(ILE)-LYSIDINE SYNTHASE-RELATED"/>
    <property type="match status" value="1"/>
</dbReference>
<dbReference type="EC" id="6.3.4.19" evidence="8"/>
<dbReference type="GO" id="GO:0005737">
    <property type="term" value="C:cytoplasm"/>
    <property type="evidence" value="ECO:0007669"/>
    <property type="project" value="UniProtKB-SubCell"/>
</dbReference>
<dbReference type="InterPro" id="IPR012796">
    <property type="entry name" value="Lysidine-tRNA-synth_C"/>
</dbReference>
<accession>A0A377I061</accession>
<comment type="function">
    <text evidence="8">Ligates lysine onto the cytidine present at position 34 of the AUA codon-specific tRNA(Ile) that contains the anticodon CAU, in an ATP-dependent manner. Cytidine is converted to lysidine, thus changing the amino acid specificity of the tRNA from methionine to isoleucine.</text>
</comment>
<evidence type="ECO:0000259" key="9">
    <source>
        <dbReference type="SMART" id="SM00977"/>
    </source>
</evidence>
<dbReference type="Pfam" id="PF01171">
    <property type="entry name" value="ATP_bind_3"/>
    <property type="match status" value="1"/>
</dbReference>
<dbReference type="SUPFAM" id="SSF82829">
    <property type="entry name" value="MesJ substrate recognition domain-like"/>
    <property type="match status" value="1"/>
</dbReference>
<dbReference type="InterPro" id="IPR012795">
    <property type="entry name" value="tRNA_Ile_lys_synt_N"/>
</dbReference>
<comment type="catalytic activity">
    <reaction evidence="7 8">
        <text>cytidine(34) in tRNA(Ile2) + L-lysine + ATP = lysidine(34) in tRNA(Ile2) + AMP + diphosphate + H(+)</text>
        <dbReference type="Rhea" id="RHEA:43744"/>
        <dbReference type="Rhea" id="RHEA-COMP:10625"/>
        <dbReference type="Rhea" id="RHEA-COMP:10670"/>
        <dbReference type="ChEBI" id="CHEBI:15378"/>
        <dbReference type="ChEBI" id="CHEBI:30616"/>
        <dbReference type="ChEBI" id="CHEBI:32551"/>
        <dbReference type="ChEBI" id="CHEBI:33019"/>
        <dbReference type="ChEBI" id="CHEBI:82748"/>
        <dbReference type="ChEBI" id="CHEBI:83665"/>
        <dbReference type="ChEBI" id="CHEBI:456215"/>
        <dbReference type="EC" id="6.3.4.19"/>
    </reaction>
</comment>
<evidence type="ECO:0000256" key="6">
    <source>
        <dbReference type="ARBA" id="ARBA00022840"/>
    </source>
</evidence>
<evidence type="ECO:0000256" key="3">
    <source>
        <dbReference type="ARBA" id="ARBA00022598"/>
    </source>
</evidence>
<evidence type="ECO:0000256" key="8">
    <source>
        <dbReference type="HAMAP-Rule" id="MF_01161"/>
    </source>
</evidence>
<dbReference type="SUPFAM" id="SSF52402">
    <property type="entry name" value="Adenine nucleotide alpha hydrolases-like"/>
    <property type="match status" value="1"/>
</dbReference>
<name>A0A377I061_HAEPH</name>
<dbReference type="SMART" id="SM00977">
    <property type="entry name" value="TilS_C"/>
    <property type="match status" value="1"/>
</dbReference>
<dbReference type="NCBIfam" id="TIGR02432">
    <property type="entry name" value="lysidine_TilS_N"/>
    <property type="match status" value="1"/>
</dbReference>
<dbReference type="GO" id="GO:0005524">
    <property type="term" value="F:ATP binding"/>
    <property type="evidence" value="ECO:0007669"/>
    <property type="project" value="UniProtKB-UniRule"/>
</dbReference>